<organism evidence="1 2">
    <name type="scientific">Mucilaginibacter frigoritolerans</name>
    <dbReference type="NCBI Taxonomy" id="652788"/>
    <lineage>
        <taxon>Bacteria</taxon>
        <taxon>Pseudomonadati</taxon>
        <taxon>Bacteroidota</taxon>
        <taxon>Sphingobacteriia</taxon>
        <taxon>Sphingobacteriales</taxon>
        <taxon>Sphingobacteriaceae</taxon>
        <taxon>Mucilaginibacter</taxon>
    </lineage>
</organism>
<sequence length="105" mass="11916">MEYIEKMDKLIIIVKASFAGLIGYGSVYQCQVLKTVKGNINESNITITILQNDTVNQSFLSSHTGLQFEMGLKIKAHNEPYNLMPISGFVDDNKTSWEIEYLKDH</sequence>
<evidence type="ECO:0000313" key="2">
    <source>
        <dbReference type="Proteomes" id="UP000317010"/>
    </source>
</evidence>
<proteinExistence type="predicted"/>
<accession>A0A562U9E5</accession>
<dbReference type="EMBL" id="VLLI01000003">
    <property type="protein sequence ID" value="TWJ02463.1"/>
    <property type="molecule type" value="Genomic_DNA"/>
</dbReference>
<reference evidence="1 2" key="1">
    <citation type="submission" date="2019-07" db="EMBL/GenBank/DDBJ databases">
        <title>Genomic Encyclopedia of Archaeal and Bacterial Type Strains, Phase II (KMG-II): from individual species to whole genera.</title>
        <authorList>
            <person name="Goeker M."/>
        </authorList>
    </citation>
    <scope>NUCLEOTIDE SEQUENCE [LARGE SCALE GENOMIC DNA]</scope>
    <source>
        <strain evidence="1 2">ATCC BAA-1854</strain>
    </source>
</reference>
<evidence type="ECO:0000313" key="1">
    <source>
        <dbReference type="EMBL" id="TWJ02463.1"/>
    </source>
</evidence>
<keyword evidence="2" id="KW-1185">Reference proteome</keyword>
<dbReference type="Proteomes" id="UP000317010">
    <property type="component" value="Unassembled WGS sequence"/>
</dbReference>
<dbReference type="AlphaFoldDB" id="A0A562U9E5"/>
<gene>
    <name evidence="1" type="ORF">JN11_01436</name>
</gene>
<comment type="caution">
    <text evidence="1">The sequence shown here is derived from an EMBL/GenBank/DDBJ whole genome shotgun (WGS) entry which is preliminary data.</text>
</comment>
<name>A0A562U9E5_9SPHI</name>
<protein>
    <submittedName>
        <fullName evidence="1">Uncharacterized protein</fullName>
    </submittedName>
</protein>